<keyword evidence="2" id="KW-1185">Reference proteome</keyword>
<sequence>MFGGAAAQVLPPGMAIGRVRGTRQTSGPAGHRARTGDALVPCWRGGGVRFGEVMPVRR</sequence>
<accession>A0A1G8I184</accession>
<dbReference type="AlphaFoldDB" id="A0A1G8I184"/>
<dbReference type="EMBL" id="FNDJ01000004">
    <property type="protein sequence ID" value="SDI12679.1"/>
    <property type="molecule type" value="Genomic_DNA"/>
</dbReference>
<name>A0A1G8I184_9ACTN</name>
<reference evidence="1 2" key="1">
    <citation type="submission" date="2016-10" db="EMBL/GenBank/DDBJ databases">
        <authorList>
            <person name="de Groot N.N."/>
        </authorList>
    </citation>
    <scope>NUCLEOTIDE SEQUENCE [LARGE SCALE GENOMIC DNA]</scope>
    <source>
        <strain evidence="1 2">CGMCC 4.6533</strain>
    </source>
</reference>
<evidence type="ECO:0000313" key="1">
    <source>
        <dbReference type="EMBL" id="SDI12679.1"/>
    </source>
</evidence>
<dbReference type="Proteomes" id="UP000199202">
    <property type="component" value="Unassembled WGS sequence"/>
</dbReference>
<organism evidence="1 2">
    <name type="scientific">Nonomuraea jiangxiensis</name>
    <dbReference type="NCBI Taxonomy" id="633440"/>
    <lineage>
        <taxon>Bacteria</taxon>
        <taxon>Bacillati</taxon>
        <taxon>Actinomycetota</taxon>
        <taxon>Actinomycetes</taxon>
        <taxon>Streptosporangiales</taxon>
        <taxon>Streptosporangiaceae</taxon>
        <taxon>Nonomuraea</taxon>
    </lineage>
</organism>
<gene>
    <name evidence="1" type="ORF">SAMN05421869_104345</name>
</gene>
<evidence type="ECO:0000313" key="2">
    <source>
        <dbReference type="Proteomes" id="UP000199202"/>
    </source>
</evidence>
<protein>
    <submittedName>
        <fullName evidence="1">Uncharacterized protein</fullName>
    </submittedName>
</protein>
<proteinExistence type="predicted"/>